<keyword evidence="2" id="KW-1185">Reference proteome</keyword>
<comment type="caution">
    <text evidence="1">The sequence shown here is derived from an EMBL/GenBank/DDBJ whole genome shotgun (WGS) entry which is preliminary data.</text>
</comment>
<dbReference type="Proteomes" id="UP000037035">
    <property type="component" value="Unassembled WGS sequence"/>
</dbReference>
<gene>
    <name evidence="1" type="ORF">VP01_4015g3</name>
</gene>
<dbReference type="PANTHER" id="PTHR31912">
    <property type="entry name" value="IP13529P"/>
    <property type="match status" value="1"/>
</dbReference>
<proteinExistence type="predicted"/>
<dbReference type="PANTHER" id="PTHR31912:SF34">
    <property type="entry name" value="NOTOCHORD-RELATED PROTEIN"/>
    <property type="match status" value="1"/>
</dbReference>
<reference evidence="1 2" key="1">
    <citation type="submission" date="2015-08" db="EMBL/GenBank/DDBJ databases">
        <title>Next Generation Sequencing and Analysis of the Genome of Puccinia sorghi L Schw, the Causal Agent of Maize Common Rust.</title>
        <authorList>
            <person name="Rochi L."/>
            <person name="Burguener G."/>
            <person name="Darino M."/>
            <person name="Turjanski A."/>
            <person name="Kreff E."/>
            <person name="Dieguez M.J."/>
            <person name="Sacco F."/>
        </authorList>
    </citation>
    <scope>NUCLEOTIDE SEQUENCE [LARGE SCALE GENOMIC DNA]</scope>
    <source>
        <strain evidence="1 2">RO10H11247</strain>
    </source>
</reference>
<dbReference type="VEuPathDB" id="FungiDB:VP01_4015g3"/>
<name>A0A0L6URX6_9BASI</name>
<accession>A0A0L6URX6</accession>
<evidence type="ECO:0000313" key="2">
    <source>
        <dbReference type="Proteomes" id="UP000037035"/>
    </source>
</evidence>
<feature type="non-terminal residue" evidence="1">
    <location>
        <position position="171"/>
    </location>
</feature>
<dbReference type="EMBL" id="LAVV01009075">
    <property type="protein sequence ID" value="KNZ51269.1"/>
    <property type="molecule type" value="Genomic_DNA"/>
</dbReference>
<sequence length="171" mass="20168">MSLLLCGIMFSDQNAWLADLLGRVFKIFQDQWNTRIYLVFPNKEYLLGCLILGHLNNVMPRSMYENLWSILPSFSLLLPCWSTIRRQRCNLRSMLNFEIRENESVLCNKAFTLILKNITGKIAPHDPRGNNIHALYQSQKWREELDPEHRVQMFAYEGKHFYILEPVGFSI</sequence>
<protein>
    <submittedName>
        <fullName evidence="1">Uncharacterized protein</fullName>
    </submittedName>
</protein>
<dbReference type="STRING" id="27349.A0A0L6URX6"/>
<dbReference type="AlphaFoldDB" id="A0A0L6URX6"/>
<evidence type="ECO:0000313" key="1">
    <source>
        <dbReference type="EMBL" id="KNZ51269.1"/>
    </source>
</evidence>
<organism evidence="1 2">
    <name type="scientific">Puccinia sorghi</name>
    <dbReference type="NCBI Taxonomy" id="27349"/>
    <lineage>
        <taxon>Eukaryota</taxon>
        <taxon>Fungi</taxon>
        <taxon>Dikarya</taxon>
        <taxon>Basidiomycota</taxon>
        <taxon>Pucciniomycotina</taxon>
        <taxon>Pucciniomycetes</taxon>
        <taxon>Pucciniales</taxon>
        <taxon>Pucciniaceae</taxon>
        <taxon>Puccinia</taxon>
    </lineage>
</organism>
<dbReference type="OrthoDB" id="2507436at2759"/>